<feature type="transmembrane region" description="Helical" evidence="4">
    <location>
        <begin position="176"/>
        <end position="196"/>
    </location>
</feature>
<evidence type="ECO:0000256" key="4">
    <source>
        <dbReference type="SAM" id="Phobius"/>
    </source>
</evidence>
<proteinExistence type="predicted"/>
<evidence type="ECO:0000313" key="6">
    <source>
        <dbReference type="EMBL" id="MDF1585886.1"/>
    </source>
</evidence>
<feature type="transmembrane region" description="Helical" evidence="4">
    <location>
        <begin position="217"/>
        <end position="238"/>
    </location>
</feature>
<keyword evidence="7" id="KW-1185">Reference proteome</keyword>
<organism evidence="6 7">
    <name type="scientific">Marinimicrococcus flavescens</name>
    <dbReference type="NCBI Taxonomy" id="3031815"/>
    <lineage>
        <taxon>Bacteria</taxon>
        <taxon>Pseudomonadati</taxon>
        <taxon>Pseudomonadota</taxon>
        <taxon>Alphaproteobacteria</taxon>
        <taxon>Geminicoccales</taxon>
        <taxon>Geminicoccaceae</taxon>
        <taxon>Marinimicrococcus</taxon>
    </lineage>
</organism>
<feature type="transmembrane region" description="Helical" evidence="4">
    <location>
        <begin position="345"/>
        <end position="364"/>
    </location>
</feature>
<dbReference type="Proteomes" id="UP001301140">
    <property type="component" value="Unassembled WGS sequence"/>
</dbReference>
<dbReference type="InterPro" id="IPR011701">
    <property type="entry name" value="MFS"/>
</dbReference>
<feature type="transmembrane region" description="Helical" evidence="4">
    <location>
        <begin position="258"/>
        <end position="277"/>
    </location>
</feature>
<feature type="transmembrane region" description="Helical" evidence="4">
    <location>
        <begin position="370"/>
        <end position="390"/>
    </location>
</feature>
<dbReference type="InterPro" id="IPR020846">
    <property type="entry name" value="MFS_dom"/>
</dbReference>
<keyword evidence="1 4" id="KW-0812">Transmembrane</keyword>
<protein>
    <submittedName>
        <fullName evidence="6">MFS transporter</fullName>
    </submittedName>
</protein>
<dbReference type="PANTHER" id="PTHR23534:SF1">
    <property type="entry name" value="MAJOR FACILITATOR SUPERFAMILY PROTEIN"/>
    <property type="match status" value="1"/>
</dbReference>
<comment type="caution">
    <text evidence="6">The sequence shown here is derived from an EMBL/GenBank/DDBJ whole genome shotgun (WGS) entry which is preliminary data.</text>
</comment>
<feature type="transmembrane region" description="Helical" evidence="4">
    <location>
        <begin position="309"/>
        <end position="333"/>
    </location>
</feature>
<evidence type="ECO:0000256" key="2">
    <source>
        <dbReference type="ARBA" id="ARBA00022989"/>
    </source>
</evidence>
<dbReference type="AlphaFoldDB" id="A0AAP3XQE0"/>
<evidence type="ECO:0000256" key="1">
    <source>
        <dbReference type="ARBA" id="ARBA00022692"/>
    </source>
</evidence>
<feature type="transmembrane region" description="Helical" evidence="4">
    <location>
        <begin position="74"/>
        <end position="92"/>
    </location>
</feature>
<gene>
    <name evidence="6" type="ORF">PZ740_05745</name>
</gene>
<dbReference type="Pfam" id="PF07690">
    <property type="entry name" value="MFS_1"/>
    <property type="match status" value="1"/>
</dbReference>
<feature type="transmembrane region" description="Helical" evidence="4">
    <location>
        <begin position="42"/>
        <end position="62"/>
    </location>
</feature>
<evidence type="ECO:0000259" key="5">
    <source>
        <dbReference type="PROSITE" id="PS50850"/>
    </source>
</evidence>
<keyword evidence="2 4" id="KW-1133">Transmembrane helix</keyword>
<dbReference type="PANTHER" id="PTHR23534">
    <property type="entry name" value="MFS PERMEASE"/>
    <property type="match status" value="1"/>
</dbReference>
<dbReference type="EMBL" id="JARGEQ010000047">
    <property type="protein sequence ID" value="MDF1585886.1"/>
    <property type="molecule type" value="Genomic_DNA"/>
</dbReference>
<dbReference type="PROSITE" id="PS50850">
    <property type="entry name" value="MFS"/>
    <property type="match status" value="1"/>
</dbReference>
<name>A0AAP3XQE0_9PROT</name>
<keyword evidence="3 4" id="KW-0472">Membrane</keyword>
<dbReference type="GO" id="GO:0022857">
    <property type="term" value="F:transmembrane transporter activity"/>
    <property type="evidence" value="ECO:0007669"/>
    <property type="project" value="InterPro"/>
</dbReference>
<feature type="transmembrane region" description="Helical" evidence="4">
    <location>
        <begin position="98"/>
        <end position="118"/>
    </location>
</feature>
<dbReference type="Gene3D" id="1.20.1250.20">
    <property type="entry name" value="MFS general substrate transporter like domains"/>
    <property type="match status" value="2"/>
</dbReference>
<dbReference type="RefSeq" id="WP_327788307.1">
    <property type="nucleotide sequence ID" value="NZ_JARGEQ010000047.1"/>
</dbReference>
<evidence type="ECO:0000256" key="3">
    <source>
        <dbReference type="ARBA" id="ARBA00023136"/>
    </source>
</evidence>
<feature type="domain" description="Major facilitator superfamily (MFS) profile" evidence="5">
    <location>
        <begin position="218"/>
        <end position="401"/>
    </location>
</feature>
<feature type="transmembrane region" description="Helical" evidence="4">
    <location>
        <begin position="284"/>
        <end position="303"/>
    </location>
</feature>
<dbReference type="SUPFAM" id="SSF103473">
    <property type="entry name" value="MFS general substrate transporter"/>
    <property type="match status" value="1"/>
</dbReference>
<evidence type="ECO:0000313" key="7">
    <source>
        <dbReference type="Proteomes" id="UP001301140"/>
    </source>
</evidence>
<accession>A0AAP3XQE0</accession>
<reference evidence="6 7" key="1">
    <citation type="submission" date="2023-03" db="EMBL/GenBank/DDBJ databases">
        <title>YIM 152171 draft genome.</title>
        <authorList>
            <person name="Yang Z."/>
        </authorList>
    </citation>
    <scope>NUCLEOTIDE SEQUENCE [LARGE SCALE GENOMIC DNA]</scope>
    <source>
        <strain evidence="6 7">YIM 152171</strain>
    </source>
</reference>
<feature type="transmembrane region" description="Helical" evidence="4">
    <location>
        <begin position="9"/>
        <end position="30"/>
    </location>
</feature>
<feature type="transmembrane region" description="Helical" evidence="4">
    <location>
        <begin position="139"/>
        <end position="156"/>
    </location>
</feature>
<dbReference type="InterPro" id="IPR036259">
    <property type="entry name" value="MFS_trans_sf"/>
</dbReference>
<sequence>MQRLYNKNISVLVVCQALFFMCNTIVISTAPLVGLQYAPDPALATVPLGAQFLGTMAATMPASLLMKRFGRRPGLAFGMIFGVLAGLLGWHAIEAGSFLLFCLSGVLYGTFSAFCQYLRFTAADAADASFTDDLAARRARAIALVMAGGVVAAVLGPEIAKATRELFAPVMFSGSYLAVALLSVASAAAIMVLALPQPSIAEQTAAGRPIGVIMRQPAAMVAVLAALVGYVTMNLLMVATPLAMLACGHAFADSAFVIQWHVVGMFVPSFFTGRLIARFGVRPIILTGVAINVLCVGIAFSGLELAHFAASLFLLGIGWNFLFLGGTTLLTSCHTPAEKAKVQGINDLLVFSSVAASASFSGLLHELVGWHVMNLLALPGLILVAALVILHQRSRPATSPA</sequence>